<feature type="region of interest" description="Disordered" evidence="1">
    <location>
        <begin position="31"/>
        <end position="103"/>
    </location>
</feature>
<proteinExistence type="predicted"/>
<accession>A0ABS8JWL4</accession>
<gene>
    <name evidence="3" type="ORF">LJ656_17030</name>
</gene>
<feature type="compositionally biased region" description="Polar residues" evidence="1">
    <location>
        <begin position="72"/>
        <end position="83"/>
    </location>
</feature>
<dbReference type="PROSITE" id="PS51257">
    <property type="entry name" value="PROKAR_LIPOPROTEIN"/>
    <property type="match status" value="1"/>
</dbReference>
<dbReference type="RefSeq" id="WP_230510566.1">
    <property type="nucleotide sequence ID" value="NZ_JAJITD010000008.1"/>
</dbReference>
<protein>
    <recommendedName>
        <fullName evidence="5">Lipoprotein-attachment site-containing protein</fullName>
    </recommendedName>
</protein>
<reference evidence="3 4" key="1">
    <citation type="submission" date="2021-11" db="EMBL/GenBank/DDBJ databases">
        <authorList>
            <person name="Oh E.-T."/>
            <person name="Kim S.-B."/>
        </authorList>
    </citation>
    <scope>NUCLEOTIDE SEQUENCE [LARGE SCALE GENOMIC DNA]</scope>
    <source>
        <strain evidence="3 4">MMS20-SJTR3</strain>
    </source>
</reference>
<evidence type="ECO:0000256" key="2">
    <source>
        <dbReference type="SAM" id="SignalP"/>
    </source>
</evidence>
<name>A0ABS8JWL4_9BURK</name>
<keyword evidence="4" id="KW-1185">Reference proteome</keyword>
<comment type="caution">
    <text evidence="3">The sequence shown here is derived from an EMBL/GenBank/DDBJ whole genome shotgun (WGS) entry which is preliminary data.</text>
</comment>
<feature type="compositionally biased region" description="Polar residues" evidence="1">
    <location>
        <begin position="40"/>
        <end position="57"/>
    </location>
</feature>
<feature type="chain" id="PRO_5046230240" description="Lipoprotein-attachment site-containing protein" evidence="2">
    <location>
        <begin position="30"/>
        <end position="103"/>
    </location>
</feature>
<keyword evidence="2" id="KW-0732">Signal</keyword>
<evidence type="ECO:0000313" key="3">
    <source>
        <dbReference type="EMBL" id="MCC8394302.1"/>
    </source>
</evidence>
<organism evidence="3 4">
    <name type="scientific">Paraburkholderia sejongensis</name>
    <dbReference type="NCBI Taxonomy" id="2886946"/>
    <lineage>
        <taxon>Bacteria</taxon>
        <taxon>Pseudomonadati</taxon>
        <taxon>Pseudomonadota</taxon>
        <taxon>Betaproteobacteria</taxon>
        <taxon>Burkholderiales</taxon>
        <taxon>Burkholderiaceae</taxon>
        <taxon>Paraburkholderia</taxon>
    </lineage>
</organism>
<dbReference type="EMBL" id="JAJITD010000008">
    <property type="protein sequence ID" value="MCC8394302.1"/>
    <property type="molecule type" value="Genomic_DNA"/>
</dbReference>
<evidence type="ECO:0000256" key="1">
    <source>
        <dbReference type="SAM" id="MobiDB-lite"/>
    </source>
</evidence>
<evidence type="ECO:0000313" key="4">
    <source>
        <dbReference type="Proteomes" id="UP001431019"/>
    </source>
</evidence>
<sequence length="103" mass="10260">MPLVSKPFRAPSRKRLARALTLGVLCALAAGCGNDDKTNRTPTLSATEHSAANSFNGSGDAPPGTPAPAILTIQTPAASSSDAGTALSATAPPLAPPMIHSVD</sequence>
<dbReference type="Proteomes" id="UP001431019">
    <property type="component" value="Unassembled WGS sequence"/>
</dbReference>
<evidence type="ECO:0008006" key="5">
    <source>
        <dbReference type="Google" id="ProtNLM"/>
    </source>
</evidence>
<feature type="signal peptide" evidence="2">
    <location>
        <begin position="1"/>
        <end position="29"/>
    </location>
</feature>